<keyword evidence="3" id="KW-1185">Reference proteome</keyword>
<accession>A0A512NAF6</accession>
<evidence type="ECO:0000256" key="1">
    <source>
        <dbReference type="SAM" id="MobiDB-lite"/>
    </source>
</evidence>
<organism evidence="2 3">
    <name type="scientific">Reyranella soli</name>
    <dbReference type="NCBI Taxonomy" id="1230389"/>
    <lineage>
        <taxon>Bacteria</taxon>
        <taxon>Pseudomonadati</taxon>
        <taxon>Pseudomonadota</taxon>
        <taxon>Alphaproteobacteria</taxon>
        <taxon>Hyphomicrobiales</taxon>
        <taxon>Reyranellaceae</taxon>
        <taxon>Reyranella</taxon>
    </lineage>
</organism>
<dbReference type="Gene3D" id="4.10.1060.50">
    <property type="match status" value="1"/>
</dbReference>
<comment type="caution">
    <text evidence="2">The sequence shown here is derived from an EMBL/GenBank/DDBJ whole genome shotgun (WGS) entry which is preliminary data.</text>
</comment>
<protein>
    <recommendedName>
        <fullName evidence="4">RanBP2-type domain-containing protein</fullName>
    </recommendedName>
</protein>
<feature type="compositionally biased region" description="Pro residues" evidence="1">
    <location>
        <begin position="40"/>
        <end position="51"/>
    </location>
</feature>
<gene>
    <name evidence="2" type="ORF">RSO01_31200</name>
</gene>
<dbReference type="Proteomes" id="UP000321058">
    <property type="component" value="Unassembled WGS sequence"/>
</dbReference>
<proteinExistence type="predicted"/>
<dbReference type="EMBL" id="BKAJ01000049">
    <property type="protein sequence ID" value="GEP55954.1"/>
    <property type="molecule type" value="Genomic_DNA"/>
</dbReference>
<dbReference type="AlphaFoldDB" id="A0A512NAF6"/>
<name>A0A512NAF6_9HYPH</name>
<evidence type="ECO:0008006" key="4">
    <source>
        <dbReference type="Google" id="ProtNLM"/>
    </source>
</evidence>
<dbReference type="RefSeq" id="WP_147150038.1">
    <property type="nucleotide sequence ID" value="NZ_BKAJ01000049.1"/>
</dbReference>
<dbReference type="OrthoDB" id="7376243at2"/>
<reference evidence="2 3" key="1">
    <citation type="submission" date="2019-07" db="EMBL/GenBank/DDBJ databases">
        <title>Whole genome shotgun sequence of Reyranella soli NBRC 108950.</title>
        <authorList>
            <person name="Hosoyama A."/>
            <person name="Uohara A."/>
            <person name="Ohji S."/>
            <person name="Ichikawa N."/>
        </authorList>
    </citation>
    <scope>NUCLEOTIDE SEQUENCE [LARGE SCALE GENOMIC DNA]</scope>
    <source>
        <strain evidence="2 3">NBRC 108950</strain>
    </source>
</reference>
<evidence type="ECO:0000313" key="3">
    <source>
        <dbReference type="Proteomes" id="UP000321058"/>
    </source>
</evidence>
<sequence length="91" mass="9813">MGLLLKIILFGVAVYAVWKTFSRWKGLFDRFVGKPEEPARPAPPPPPPPSEPLAARKVAIQETIQCAGCGAYNPAGAEKCGQCGRPQPRPN</sequence>
<dbReference type="InterPro" id="IPR038587">
    <property type="entry name" value="Ribosomal_eL40_sf"/>
</dbReference>
<feature type="region of interest" description="Disordered" evidence="1">
    <location>
        <begin position="33"/>
        <end position="53"/>
    </location>
</feature>
<evidence type="ECO:0000313" key="2">
    <source>
        <dbReference type="EMBL" id="GEP55954.1"/>
    </source>
</evidence>